<dbReference type="GO" id="GO:0005524">
    <property type="term" value="F:ATP binding"/>
    <property type="evidence" value="ECO:0007669"/>
    <property type="project" value="UniProtKB-KW"/>
</dbReference>
<proteinExistence type="predicted"/>
<dbReference type="InterPro" id="IPR036890">
    <property type="entry name" value="HATPase_C_sf"/>
</dbReference>
<feature type="region of interest" description="Disordered" evidence="2">
    <location>
        <begin position="1"/>
        <end position="53"/>
    </location>
</feature>
<comment type="caution">
    <text evidence="4">The sequence shown here is derived from an EMBL/GenBank/DDBJ whole genome shotgun (WGS) entry which is preliminary data.</text>
</comment>
<feature type="domain" description="Histidine kinase/HSP90-like ATPase" evidence="3">
    <location>
        <begin position="53"/>
        <end position="160"/>
    </location>
</feature>
<organism evidence="4 5">
    <name type="scientific">Streptomyces tagetis</name>
    <dbReference type="NCBI Taxonomy" id="2820809"/>
    <lineage>
        <taxon>Bacteria</taxon>
        <taxon>Bacillati</taxon>
        <taxon>Actinomycetota</taxon>
        <taxon>Actinomycetes</taxon>
        <taxon>Kitasatosporales</taxon>
        <taxon>Streptomycetaceae</taxon>
        <taxon>Streptomyces</taxon>
    </lineage>
</organism>
<feature type="compositionally biased region" description="Low complexity" evidence="2">
    <location>
        <begin position="8"/>
        <end position="37"/>
    </location>
</feature>
<evidence type="ECO:0000259" key="3">
    <source>
        <dbReference type="Pfam" id="PF13581"/>
    </source>
</evidence>
<accession>A0A941B570</accession>
<dbReference type="Proteomes" id="UP000677875">
    <property type="component" value="Unassembled WGS sequence"/>
</dbReference>
<gene>
    <name evidence="4" type="ORF">J5Y05_00495</name>
</gene>
<dbReference type="InterPro" id="IPR050267">
    <property type="entry name" value="Anti-sigma-factor_SerPK"/>
</dbReference>
<keyword evidence="4" id="KW-0547">Nucleotide-binding</keyword>
<dbReference type="CDD" id="cd16936">
    <property type="entry name" value="HATPase_RsbW-like"/>
    <property type="match status" value="1"/>
</dbReference>
<keyword evidence="1" id="KW-0723">Serine/threonine-protein kinase</keyword>
<dbReference type="PANTHER" id="PTHR35526:SF3">
    <property type="entry name" value="ANTI-SIGMA-F FACTOR RSBW"/>
    <property type="match status" value="1"/>
</dbReference>
<keyword evidence="1" id="KW-0418">Kinase</keyword>
<dbReference type="Gene3D" id="3.30.565.10">
    <property type="entry name" value="Histidine kinase-like ATPase, C-terminal domain"/>
    <property type="match status" value="1"/>
</dbReference>
<dbReference type="AlphaFoldDB" id="A0A941B570"/>
<keyword evidence="1" id="KW-0808">Transferase</keyword>
<evidence type="ECO:0000256" key="1">
    <source>
        <dbReference type="ARBA" id="ARBA00022527"/>
    </source>
</evidence>
<evidence type="ECO:0000256" key="2">
    <source>
        <dbReference type="SAM" id="MobiDB-lite"/>
    </source>
</evidence>
<dbReference type="SUPFAM" id="SSF55874">
    <property type="entry name" value="ATPase domain of HSP90 chaperone/DNA topoisomerase II/histidine kinase"/>
    <property type="match status" value="1"/>
</dbReference>
<dbReference type="EMBL" id="JAGPNL010000001">
    <property type="protein sequence ID" value="MBQ0824998.1"/>
    <property type="molecule type" value="Genomic_DNA"/>
</dbReference>
<dbReference type="Pfam" id="PF13581">
    <property type="entry name" value="HATPase_c_2"/>
    <property type="match status" value="1"/>
</dbReference>
<evidence type="ECO:0000313" key="5">
    <source>
        <dbReference type="Proteomes" id="UP000677875"/>
    </source>
</evidence>
<keyword evidence="5" id="KW-1185">Reference proteome</keyword>
<dbReference type="GO" id="GO:0004674">
    <property type="term" value="F:protein serine/threonine kinase activity"/>
    <property type="evidence" value="ECO:0007669"/>
    <property type="project" value="UniProtKB-KW"/>
</dbReference>
<name>A0A941B570_9ACTN</name>
<sequence length="178" mass="18631">MVRPKAATTPRPASPSGRRAAPPSSSQPSPALTSAPSRRSAGAVPAPTAVSPRGARLARRLAAVRLEEWGVPYGTVPHDAVVLIVAELTANAVRHGCVPGRDFRLALEIPPGGRLVRIEVTDARAERLPRRPGAPGPAEEPVESGRGLVIVTHLATRWGCDPRPGGPGKVVWAEYALP</sequence>
<protein>
    <submittedName>
        <fullName evidence="4">ATP-binding protein</fullName>
    </submittedName>
</protein>
<reference evidence="4" key="1">
    <citation type="submission" date="2021-04" db="EMBL/GenBank/DDBJ databases">
        <title>Genome seq and assembly of Streptomyces sp. RG38.</title>
        <authorList>
            <person name="Chhetri G."/>
        </authorList>
    </citation>
    <scope>NUCLEOTIDE SEQUENCE</scope>
    <source>
        <strain evidence="4">RG38</strain>
    </source>
</reference>
<dbReference type="PANTHER" id="PTHR35526">
    <property type="entry name" value="ANTI-SIGMA-F FACTOR RSBW-RELATED"/>
    <property type="match status" value="1"/>
</dbReference>
<evidence type="ECO:0000313" key="4">
    <source>
        <dbReference type="EMBL" id="MBQ0824998.1"/>
    </source>
</evidence>
<dbReference type="InterPro" id="IPR003594">
    <property type="entry name" value="HATPase_dom"/>
</dbReference>
<keyword evidence="4" id="KW-0067">ATP-binding</keyword>